<dbReference type="CDD" id="cd04301">
    <property type="entry name" value="NAT_SF"/>
    <property type="match status" value="1"/>
</dbReference>
<keyword evidence="4" id="KW-1185">Reference proteome</keyword>
<dbReference type="Proteomes" id="UP000219331">
    <property type="component" value="Unassembled WGS sequence"/>
</dbReference>
<name>A0A285TCX8_9HYPH</name>
<dbReference type="InterPro" id="IPR016181">
    <property type="entry name" value="Acyl_CoA_acyltransferase"/>
</dbReference>
<evidence type="ECO:0000313" key="4">
    <source>
        <dbReference type="Proteomes" id="UP000219331"/>
    </source>
</evidence>
<dbReference type="STRING" id="538381.GCA_001696535_03936"/>
<feature type="domain" description="N-acetyltransferase" evidence="2">
    <location>
        <begin position="35"/>
        <end position="188"/>
    </location>
</feature>
<dbReference type="SUPFAM" id="SSF55729">
    <property type="entry name" value="Acyl-CoA N-acyltransferases (Nat)"/>
    <property type="match status" value="1"/>
</dbReference>
<dbReference type="InterPro" id="IPR000182">
    <property type="entry name" value="GNAT_dom"/>
</dbReference>
<feature type="region of interest" description="Disordered" evidence="1">
    <location>
        <begin position="1"/>
        <end position="22"/>
    </location>
</feature>
<dbReference type="Pfam" id="PF00583">
    <property type="entry name" value="Acetyltransf_1"/>
    <property type="match status" value="1"/>
</dbReference>
<reference evidence="3 4" key="1">
    <citation type="submission" date="2017-08" db="EMBL/GenBank/DDBJ databases">
        <authorList>
            <person name="de Groot N.N."/>
        </authorList>
    </citation>
    <scope>NUCLEOTIDE SEQUENCE [LARGE SCALE GENOMIC DNA]</scope>
    <source>
        <strain evidence="3 4">USBA 352</strain>
    </source>
</reference>
<gene>
    <name evidence="3" type="ORF">SAMN05421512_110119</name>
</gene>
<feature type="compositionally biased region" description="Basic and acidic residues" evidence="1">
    <location>
        <begin position="1"/>
        <end position="15"/>
    </location>
</feature>
<dbReference type="GO" id="GO:0016747">
    <property type="term" value="F:acyltransferase activity, transferring groups other than amino-acyl groups"/>
    <property type="evidence" value="ECO:0007669"/>
    <property type="project" value="InterPro"/>
</dbReference>
<evidence type="ECO:0000256" key="1">
    <source>
        <dbReference type="SAM" id="MobiDB-lite"/>
    </source>
</evidence>
<protein>
    <submittedName>
        <fullName evidence="3">Ribosomal protein S18 acetylase RimI</fullName>
    </submittedName>
</protein>
<organism evidence="3 4">
    <name type="scientific">Stappia indica</name>
    <dbReference type="NCBI Taxonomy" id="538381"/>
    <lineage>
        <taxon>Bacteria</taxon>
        <taxon>Pseudomonadati</taxon>
        <taxon>Pseudomonadota</taxon>
        <taxon>Alphaproteobacteria</taxon>
        <taxon>Hyphomicrobiales</taxon>
        <taxon>Stappiaceae</taxon>
        <taxon>Stappia</taxon>
    </lineage>
</organism>
<evidence type="ECO:0000313" key="3">
    <source>
        <dbReference type="EMBL" id="SOC19931.1"/>
    </source>
</evidence>
<keyword evidence="3" id="KW-0689">Ribosomal protein</keyword>
<proteinExistence type="predicted"/>
<sequence length="192" mass="21319">MSEQTRDSDGFDRPDPVISAGDPLPVLPRAAALGLVFRRMRPEADLPFLSRLYASTREDELAPVPWSAEQKAAFLAQQFQAQHSHYMQHMPQADWMIIELGGQPVGRLYLDTRESELRIVDIALMPAQRGQGLGGAILTDVLKLAERGGRGVGIHVEQFNPAMRLYQRLGFVKCGETGVYHLMRWDPPAAAG</sequence>
<dbReference type="RefSeq" id="WP_097175870.1">
    <property type="nucleotide sequence ID" value="NZ_OBML01000010.1"/>
</dbReference>
<accession>A0A285TCX8</accession>
<dbReference type="Gene3D" id="3.40.630.30">
    <property type="match status" value="1"/>
</dbReference>
<evidence type="ECO:0000259" key="2">
    <source>
        <dbReference type="PROSITE" id="PS51186"/>
    </source>
</evidence>
<keyword evidence="3" id="KW-0687">Ribonucleoprotein</keyword>
<dbReference type="OrthoDB" id="7585366at2"/>
<dbReference type="AlphaFoldDB" id="A0A285TCX8"/>
<dbReference type="PROSITE" id="PS51186">
    <property type="entry name" value="GNAT"/>
    <property type="match status" value="1"/>
</dbReference>
<dbReference type="EMBL" id="OBML01000010">
    <property type="protein sequence ID" value="SOC19931.1"/>
    <property type="molecule type" value="Genomic_DNA"/>
</dbReference>
<dbReference type="GO" id="GO:0005840">
    <property type="term" value="C:ribosome"/>
    <property type="evidence" value="ECO:0007669"/>
    <property type="project" value="UniProtKB-KW"/>
</dbReference>